<keyword evidence="2" id="KW-1185">Reference proteome</keyword>
<name>A0A9X3I140_9FLAO</name>
<proteinExistence type="predicted"/>
<evidence type="ECO:0000313" key="1">
    <source>
        <dbReference type="EMBL" id="MCX2838058.1"/>
    </source>
</evidence>
<evidence type="ECO:0000313" key="2">
    <source>
        <dbReference type="Proteomes" id="UP001148482"/>
    </source>
</evidence>
<organism evidence="1 2">
    <name type="scientific">Salinimicrobium profundisediminis</name>
    <dbReference type="NCBI Taxonomy" id="2994553"/>
    <lineage>
        <taxon>Bacteria</taxon>
        <taxon>Pseudomonadati</taxon>
        <taxon>Bacteroidota</taxon>
        <taxon>Flavobacteriia</taxon>
        <taxon>Flavobacteriales</taxon>
        <taxon>Flavobacteriaceae</taxon>
        <taxon>Salinimicrobium</taxon>
    </lineage>
</organism>
<dbReference type="Pfam" id="PF14121">
    <property type="entry name" value="Porin_10"/>
    <property type="match status" value="1"/>
</dbReference>
<accession>A0A9X3I140</accession>
<dbReference type="AlphaFoldDB" id="A0A9X3I140"/>
<dbReference type="Proteomes" id="UP001148482">
    <property type="component" value="Unassembled WGS sequence"/>
</dbReference>
<sequence>MDKKNILLLFIFLIPFGLLAQERRLNRGGNNIQGQDQTARDSKNESAVEKAPIDLYKIISVENDTTTVDTTLHIYKDYRFNYLRKDNFGLLPFSNVGRSYNRLTYNFIEEREVLPQFGARARHYNFMEVEDIFYYNVPTPFTELFFKTVFEQGQAADALFTVNTSPNLNISIGYKGLRSLGRYRHMLTSTGNFRTTLSYSSPNGRYKMQTHFVSQDLLNEENGGLTATSLDQYIAENPEFEDRSRLDVNFEDAQSTLFGKRFFLDHSYALYKRADSLVQRDFRIGHRLNHTYKKYQFQQSSASELFGPSFEEVGLKDVTRLTTTSNEVYVGFTAGNLARIIARGKHTHYNYGYNTVLDLEGGYIVNRLQGDILSAGGDYLGTLGDFQFKASGMINLTGDFKGYDLGARLSYALSSDFVVAATANINDHAPNYNFLLYQSDYTNYNWQTSFSNESRQSLGFDLWAPQWLNANVEFSTINDMAYFAVGEAGFVRPFQHNDQVSYVKVKGSREFSLGKFALNNTLLYQTVLDGGQVLNVPDLVTRNTFYYKDYWFQRALYLQTGFTLNYFTNYEMNGYDPVLAEFYVQNSQQVEGFPTVDFFFNGKIRQARIFFKLENLNYLIEANNNFSAPLYPSRDFGIRFGLVWNFFM</sequence>
<reference evidence="1" key="1">
    <citation type="submission" date="2022-11" db="EMBL/GenBank/DDBJ databases">
        <title>Salinimicrobium profundisediminis sp. nov., isolated from deep-sea sediment of the Mariana Trench.</title>
        <authorList>
            <person name="Fu H."/>
        </authorList>
    </citation>
    <scope>NUCLEOTIDE SEQUENCE</scope>
    <source>
        <strain evidence="1">MT39</strain>
    </source>
</reference>
<dbReference type="RefSeq" id="WP_266069312.1">
    <property type="nucleotide sequence ID" value="NZ_JAPJDA010000011.1"/>
</dbReference>
<comment type="caution">
    <text evidence="1">The sequence shown here is derived from an EMBL/GenBank/DDBJ whole genome shotgun (WGS) entry which is preliminary data.</text>
</comment>
<dbReference type="EMBL" id="JAPJDA010000011">
    <property type="protein sequence ID" value="MCX2838058.1"/>
    <property type="molecule type" value="Genomic_DNA"/>
</dbReference>
<dbReference type="InterPro" id="IPR025631">
    <property type="entry name" value="Porin_10"/>
</dbReference>
<gene>
    <name evidence="1" type="ORF">OQ279_07805</name>
</gene>
<protein>
    <submittedName>
        <fullName evidence="1">Porin</fullName>
    </submittedName>
</protein>